<dbReference type="CDD" id="cd03270">
    <property type="entry name" value="ABC_UvrA_I"/>
    <property type="match status" value="1"/>
</dbReference>
<comment type="similarity">
    <text evidence="14 17">Belongs to the ABC transporter superfamily. UvrA family.</text>
</comment>
<dbReference type="Pfam" id="PF17760">
    <property type="entry name" value="UvrA_inter"/>
    <property type="match status" value="1"/>
</dbReference>
<keyword evidence="5 17" id="KW-0547">Nucleotide-binding</keyword>
<organism evidence="19 20">
    <name type="scientific">Microbacterium bandirmense</name>
    <dbReference type="NCBI Taxonomy" id="3122050"/>
    <lineage>
        <taxon>Bacteria</taxon>
        <taxon>Bacillati</taxon>
        <taxon>Actinomycetota</taxon>
        <taxon>Actinomycetes</taxon>
        <taxon>Micrococcales</taxon>
        <taxon>Microbacteriaceae</taxon>
        <taxon>Microbacterium</taxon>
    </lineage>
</organism>
<evidence type="ECO:0000256" key="11">
    <source>
        <dbReference type="ARBA" id="ARBA00022881"/>
    </source>
</evidence>
<dbReference type="InterPro" id="IPR003439">
    <property type="entry name" value="ABC_transporter-like_ATP-bd"/>
</dbReference>
<evidence type="ECO:0000256" key="16">
    <source>
        <dbReference type="ARBA" id="ARBA00042156"/>
    </source>
</evidence>
<keyword evidence="2 17" id="KW-0963">Cytoplasm</keyword>
<keyword evidence="8 17" id="KW-0863">Zinc-finger</keyword>
<dbReference type="RefSeq" id="WP_337330516.1">
    <property type="nucleotide sequence ID" value="NZ_JBBDGM010000001.1"/>
</dbReference>
<keyword evidence="12 17" id="KW-0238">DNA-binding</keyword>
<dbReference type="PROSITE" id="PS50893">
    <property type="entry name" value="ABC_TRANSPORTER_2"/>
    <property type="match status" value="1"/>
</dbReference>
<evidence type="ECO:0000256" key="12">
    <source>
        <dbReference type="ARBA" id="ARBA00023125"/>
    </source>
</evidence>
<evidence type="ECO:0000256" key="7">
    <source>
        <dbReference type="ARBA" id="ARBA00022769"/>
    </source>
</evidence>
<evidence type="ECO:0000256" key="13">
    <source>
        <dbReference type="ARBA" id="ARBA00023204"/>
    </source>
</evidence>
<accession>A0ABU8L684</accession>
<evidence type="ECO:0000256" key="14">
    <source>
        <dbReference type="ARBA" id="ARBA00038000"/>
    </source>
</evidence>
<evidence type="ECO:0000256" key="17">
    <source>
        <dbReference type="HAMAP-Rule" id="MF_00205"/>
    </source>
</evidence>
<comment type="subunit">
    <text evidence="17">Forms a heterotetramer with UvrB during the search for lesions.</text>
</comment>
<evidence type="ECO:0000259" key="18">
    <source>
        <dbReference type="PROSITE" id="PS50893"/>
    </source>
</evidence>
<dbReference type="CDD" id="cd03271">
    <property type="entry name" value="ABC_UvrA_II"/>
    <property type="match status" value="1"/>
</dbReference>
<evidence type="ECO:0000256" key="15">
    <source>
        <dbReference type="ARBA" id="ARBA00039316"/>
    </source>
</evidence>
<dbReference type="PANTHER" id="PTHR43152:SF3">
    <property type="entry name" value="UVRABC SYSTEM PROTEIN A"/>
    <property type="match status" value="1"/>
</dbReference>
<sequence>MPIVPVVSSAKLSVRGARVHNLKNVDLDIPRDSLVVFTGLSGSGKSSLAFDTIFAEGQRRYVESLSAYARQFLGQVDRPDVDFIEGLSPAVSIDQKSTNRNPRSTVGTITEIHDYMRLLWARIGIPHCPECGERIQRQTVQQIADQLMELPERTRYQIVAPVVTQKKGEFVDLFKELGAKGYSRAIVDGDLIQLAEPPKLKKSYKHDIAVVVDRLVASGDILGRVTDSVETALGLAGGIMKVNFVDEEGDDAWQSFSEKLACPNGHPITLTEIEPRTFSFNAPFGACPACSGLGTRMSVDPDLMLGDEELSIREGVIVPWTTQGKGLFQYYERLLEGLARDLDFSLDTPWNQLHSDVREAVLRGDNYKVSVKWKNRYGREMRYTSGFEGVVPYIERQYMQAESDTQRARWGEYLREVPCPVCDGARLKPEVLAVKVHGHSIAEVSSLSLADASTFMHTLELTEREAKIAAQVLREIRLRLDFLLQVGLAYLNLGRSAGSLSGGEAQRIRLATQIGSGLTGVLYVLDEPSIGLHQRDNRRLIETLLKLRDLGNTLIVVEHDEETIEAADWVVDIGPGAGVNGGAVVHSGPYGALLDETDSMTGDYLAGRREIVTPKKRRKIDRKRMLSVVGARANNLKNVTAEFPLGVLTAVTGVSGSGKSSLVNDILYQVLAGRLNGARTVPGKHTRVTGLDNLDKVVHVDQAPIGRTPRSNPATYTGVFDRIRTLFSETPEAKVRGYLPGRFSFNVKGGRCDACSGDGTIKIEMNFLPDVYVDCEVCHGKRYNRDTLAVHYKGKNIAEVLEMPIAEAAEFFEPIQAIHRYMKTLVDVGLGYVRLGQSATTLSGGEAQRVKLATELQRRSNGRSIYVLDEPTTGLHFEDVRKLLEVLNGLVDKGNTVIVIEHNLDVIKSADWVIDLGPEGGSGGGEIIATGTPERVAKVEESHTGRFLAEILPGAEGRARTIGEAPARKAG</sequence>
<evidence type="ECO:0000256" key="3">
    <source>
        <dbReference type="ARBA" id="ARBA00022723"/>
    </source>
</evidence>
<evidence type="ECO:0000256" key="9">
    <source>
        <dbReference type="ARBA" id="ARBA00022833"/>
    </source>
</evidence>
<evidence type="ECO:0000256" key="2">
    <source>
        <dbReference type="ARBA" id="ARBA00022490"/>
    </source>
</evidence>
<comment type="subcellular location">
    <subcellularLocation>
        <location evidence="1 17">Cytoplasm</location>
    </subcellularLocation>
</comment>
<dbReference type="InterPro" id="IPR027417">
    <property type="entry name" value="P-loop_NTPase"/>
</dbReference>
<dbReference type="Proteomes" id="UP001371224">
    <property type="component" value="Unassembled WGS sequence"/>
</dbReference>
<gene>
    <name evidence="17 19" type="primary">uvrA</name>
    <name evidence="19" type="ORF">WDU99_00705</name>
</gene>
<keyword evidence="13 17" id="KW-0234">DNA repair</keyword>
<evidence type="ECO:0000256" key="6">
    <source>
        <dbReference type="ARBA" id="ARBA00022763"/>
    </source>
</evidence>
<dbReference type="PANTHER" id="PTHR43152">
    <property type="entry name" value="UVRABC SYSTEM PROTEIN A"/>
    <property type="match status" value="1"/>
</dbReference>
<proteinExistence type="inferred from homology"/>
<dbReference type="Gene3D" id="1.20.1580.10">
    <property type="entry name" value="ABC transporter ATPase like domain"/>
    <property type="match status" value="3"/>
</dbReference>
<comment type="caution">
    <text evidence="19">The sequence shown here is derived from an EMBL/GenBank/DDBJ whole genome shotgun (WGS) entry which is preliminary data.</text>
</comment>
<dbReference type="SUPFAM" id="SSF52540">
    <property type="entry name" value="P-loop containing nucleoside triphosphate hydrolases"/>
    <property type="match status" value="3"/>
</dbReference>
<evidence type="ECO:0000256" key="1">
    <source>
        <dbReference type="ARBA" id="ARBA00004496"/>
    </source>
</evidence>
<feature type="domain" description="ABC transporter" evidence="18">
    <location>
        <begin position="620"/>
        <end position="949"/>
    </location>
</feature>
<evidence type="ECO:0000313" key="20">
    <source>
        <dbReference type="Proteomes" id="UP001371224"/>
    </source>
</evidence>
<feature type="binding site" evidence="17">
    <location>
        <begin position="39"/>
        <end position="46"/>
    </location>
    <ligand>
        <name>ATP</name>
        <dbReference type="ChEBI" id="CHEBI:30616"/>
    </ligand>
</feature>
<dbReference type="NCBIfam" id="TIGR00630">
    <property type="entry name" value="uvra"/>
    <property type="match status" value="1"/>
</dbReference>
<evidence type="ECO:0000256" key="10">
    <source>
        <dbReference type="ARBA" id="ARBA00022840"/>
    </source>
</evidence>
<keyword evidence="7 17" id="KW-0228">DNA excision</keyword>
<comment type="caution">
    <text evidence="17">Lacks conserved residue(s) required for the propagation of feature annotation.</text>
</comment>
<evidence type="ECO:0000256" key="5">
    <source>
        <dbReference type="ARBA" id="ARBA00022741"/>
    </source>
</evidence>
<comment type="function">
    <text evidence="17">The UvrABC repair system catalyzes the recognition and processing of DNA lesions. UvrA is an ATPase and a DNA-binding protein. A damage recognition complex composed of 2 UvrA and 2 UvrB subunits scans DNA for abnormalities. When the presence of a lesion has been verified by UvrB, the UvrA molecules dissociate.</text>
</comment>
<keyword evidence="20" id="KW-1185">Reference proteome</keyword>
<dbReference type="Gene3D" id="1.10.8.280">
    <property type="entry name" value="ABC transporter ATPase domain-like"/>
    <property type="match status" value="1"/>
</dbReference>
<reference evidence="19 20" key="1">
    <citation type="submission" date="2024-02" db="EMBL/GenBank/DDBJ databases">
        <authorList>
            <person name="Saticioglu I.B."/>
        </authorList>
    </citation>
    <scope>NUCLEOTIDE SEQUENCE [LARGE SCALE GENOMIC DNA]</scope>
    <source>
        <strain evidence="19 20">Mu-80</strain>
    </source>
</reference>
<evidence type="ECO:0000256" key="8">
    <source>
        <dbReference type="ARBA" id="ARBA00022771"/>
    </source>
</evidence>
<dbReference type="InterPro" id="IPR017871">
    <property type="entry name" value="ABC_transporter-like_CS"/>
</dbReference>
<dbReference type="EMBL" id="JBBDGM010000001">
    <property type="protein sequence ID" value="MEJ1086834.1"/>
    <property type="molecule type" value="Genomic_DNA"/>
</dbReference>
<dbReference type="Pfam" id="PF17755">
    <property type="entry name" value="UvrA_DNA-bind"/>
    <property type="match status" value="1"/>
</dbReference>
<keyword evidence="17" id="KW-0742">SOS response</keyword>
<keyword evidence="6 17" id="KW-0227">DNA damage</keyword>
<evidence type="ECO:0000313" key="19">
    <source>
        <dbReference type="EMBL" id="MEJ1086834.1"/>
    </source>
</evidence>
<dbReference type="GO" id="GO:0016787">
    <property type="term" value="F:hydrolase activity"/>
    <property type="evidence" value="ECO:0007669"/>
    <property type="project" value="UniProtKB-KW"/>
</dbReference>
<keyword evidence="11 17" id="KW-0267">Excision nuclease</keyword>
<evidence type="ECO:0000256" key="4">
    <source>
        <dbReference type="ARBA" id="ARBA00022737"/>
    </source>
</evidence>
<feature type="binding site" evidence="17">
    <location>
        <begin position="653"/>
        <end position="660"/>
    </location>
    <ligand>
        <name>ATP</name>
        <dbReference type="ChEBI" id="CHEBI:30616"/>
    </ligand>
</feature>
<dbReference type="HAMAP" id="MF_00205">
    <property type="entry name" value="UvrA"/>
    <property type="match status" value="1"/>
</dbReference>
<name>A0ABU8L684_9MICO</name>
<keyword evidence="9 17" id="KW-0862">Zinc</keyword>
<protein>
    <recommendedName>
        <fullName evidence="15 17">UvrABC system protein A</fullName>
        <shortName evidence="17">UvrA protein</shortName>
    </recommendedName>
    <alternativeName>
        <fullName evidence="16 17">Excinuclease ABC subunit A</fullName>
    </alternativeName>
</protein>
<dbReference type="NCBIfam" id="NF001503">
    <property type="entry name" value="PRK00349.1"/>
    <property type="match status" value="1"/>
</dbReference>
<dbReference type="PROSITE" id="PS00211">
    <property type="entry name" value="ABC_TRANSPORTER_1"/>
    <property type="match status" value="2"/>
</dbReference>
<keyword evidence="4 17" id="KW-0677">Repeat</keyword>
<dbReference type="InterPro" id="IPR041102">
    <property type="entry name" value="UvrA_inter"/>
</dbReference>
<dbReference type="InterPro" id="IPR041552">
    <property type="entry name" value="UvrA_DNA-bd"/>
</dbReference>
<keyword evidence="19" id="KW-0378">Hydrolase</keyword>
<keyword evidence="3 17" id="KW-0479">Metal-binding</keyword>
<keyword evidence="10 17" id="KW-0067">ATP-binding</keyword>
<dbReference type="Gene3D" id="3.40.50.300">
    <property type="entry name" value="P-loop containing nucleotide triphosphate hydrolases"/>
    <property type="match status" value="3"/>
</dbReference>
<feature type="zinc finger region" description="C4-type" evidence="17">
    <location>
        <begin position="752"/>
        <end position="778"/>
    </location>
</feature>
<dbReference type="Gene3D" id="3.30.190.20">
    <property type="match status" value="1"/>
</dbReference>
<dbReference type="InterPro" id="IPR004602">
    <property type="entry name" value="UvrA"/>
</dbReference>